<dbReference type="InterPro" id="IPR050891">
    <property type="entry name" value="TatD-type_Hydrolase"/>
</dbReference>
<dbReference type="InterPro" id="IPR001130">
    <property type="entry name" value="TatD-like"/>
</dbReference>
<proteinExistence type="inferred from homology"/>
<reference evidence="6" key="1">
    <citation type="submission" date="2015-09" db="EMBL/GenBank/DDBJ databases">
        <authorList>
            <consortium name="Pathogen Informatics"/>
        </authorList>
    </citation>
    <scope>NUCLEOTIDE SEQUENCE [LARGE SCALE GENOMIC DNA]</scope>
    <source>
        <strain evidence="6">Lake Konstanz</strain>
    </source>
</reference>
<dbReference type="AlphaFoldDB" id="A0A0S4IY84"/>
<keyword evidence="4" id="KW-0378">Hydrolase</keyword>
<accession>A0A0S4IY84</accession>
<evidence type="ECO:0000256" key="4">
    <source>
        <dbReference type="ARBA" id="ARBA00022801"/>
    </source>
</evidence>
<evidence type="ECO:0000256" key="3">
    <source>
        <dbReference type="ARBA" id="ARBA00022723"/>
    </source>
</evidence>
<evidence type="ECO:0000313" key="6">
    <source>
        <dbReference type="Proteomes" id="UP000051952"/>
    </source>
</evidence>
<dbReference type="Gene3D" id="3.20.20.140">
    <property type="entry name" value="Metal-dependent hydrolases"/>
    <property type="match status" value="1"/>
</dbReference>
<dbReference type="OrthoDB" id="6079689at2759"/>
<dbReference type="CDD" id="cd01310">
    <property type="entry name" value="TatD_DNAse"/>
    <property type="match status" value="1"/>
</dbReference>
<dbReference type="GO" id="GO:0046872">
    <property type="term" value="F:metal ion binding"/>
    <property type="evidence" value="ECO:0007669"/>
    <property type="project" value="UniProtKB-KW"/>
</dbReference>
<gene>
    <name evidence="5" type="ORF">BSAL_80560</name>
</gene>
<protein>
    <submittedName>
        <fullName evidence="5">TatD-related deoxyribonuclease, putative</fullName>
    </submittedName>
</protein>
<keyword evidence="3" id="KW-0479">Metal-binding</keyword>
<evidence type="ECO:0000313" key="5">
    <source>
        <dbReference type="EMBL" id="CUG51856.1"/>
    </source>
</evidence>
<dbReference type="GO" id="GO:0005829">
    <property type="term" value="C:cytosol"/>
    <property type="evidence" value="ECO:0007669"/>
    <property type="project" value="TreeGrafter"/>
</dbReference>
<dbReference type="Proteomes" id="UP000051952">
    <property type="component" value="Unassembled WGS sequence"/>
</dbReference>
<dbReference type="EMBL" id="CYKH01000852">
    <property type="protein sequence ID" value="CUG51856.1"/>
    <property type="molecule type" value="Genomic_DNA"/>
</dbReference>
<dbReference type="InterPro" id="IPR032466">
    <property type="entry name" value="Metal_Hydrolase"/>
</dbReference>
<dbReference type="PANTHER" id="PTHR10060">
    <property type="entry name" value="TATD FAMILY DEOXYRIBONUCLEASE"/>
    <property type="match status" value="1"/>
</dbReference>
<keyword evidence="2" id="KW-0540">Nuclease</keyword>
<dbReference type="SUPFAM" id="SSF51556">
    <property type="entry name" value="Metallo-dependent hydrolases"/>
    <property type="match status" value="1"/>
</dbReference>
<evidence type="ECO:0000256" key="1">
    <source>
        <dbReference type="ARBA" id="ARBA00009275"/>
    </source>
</evidence>
<name>A0A0S4IY84_BODSA</name>
<organism evidence="5 6">
    <name type="scientific">Bodo saltans</name>
    <name type="common">Flagellated protozoan</name>
    <dbReference type="NCBI Taxonomy" id="75058"/>
    <lineage>
        <taxon>Eukaryota</taxon>
        <taxon>Discoba</taxon>
        <taxon>Euglenozoa</taxon>
        <taxon>Kinetoplastea</taxon>
        <taxon>Metakinetoplastina</taxon>
        <taxon>Eubodonida</taxon>
        <taxon>Bodonidae</taxon>
        <taxon>Bodo</taxon>
    </lineage>
</organism>
<evidence type="ECO:0000256" key="2">
    <source>
        <dbReference type="ARBA" id="ARBA00022722"/>
    </source>
</evidence>
<dbReference type="Pfam" id="PF01026">
    <property type="entry name" value="TatD_DNase"/>
    <property type="match status" value="1"/>
</dbReference>
<sequence length="341" mass="37524">MKGGAATKGVAVSIGLPKWLLVDIGINLTSEMYLGNDHHGRGDDDHTPDIDLVVARAAKVGVTGLLITGGNLEESKAAIQLAHKYHVPRKMQCMATVGCHPTRCSEFESDARGYLEALDALISEHSCRNGTNGVVRPGECNLDYDRLHFCLADVQQSYFALQFELAKKHRLPMFFHDSNTNGDFERIVREHRGNFTEGVVHSFTGTVAELMPLLEMGLYVSLNGCGLKTSAHLEMAKTPLDRLLIETDGPYCEIKNTHASREVLSALGAKSISQQLLSQFPVVNKKKFVEGALVRGRNEPCTLVEVLEVLYELRKPELGEATIEDFAAIIQQNTARLFGFS</sequence>
<comment type="similarity">
    <text evidence="1">Belongs to the metallo-dependent hydrolases superfamily. TatD-type hydrolase family.</text>
</comment>
<dbReference type="GO" id="GO:0008296">
    <property type="term" value="F:3'-5'-DNA exonuclease activity"/>
    <property type="evidence" value="ECO:0007669"/>
    <property type="project" value="TreeGrafter"/>
</dbReference>
<keyword evidence="6" id="KW-1185">Reference proteome</keyword>
<dbReference type="OMA" id="YGGSQKH"/>
<dbReference type="PANTHER" id="PTHR10060:SF15">
    <property type="entry name" value="DEOXYRIBONUCLEASE TATDN1"/>
    <property type="match status" value="1"/>
</dbReference>
<dbReference type="VEuPathDB" id="TriTrypDB:BSAL_80560"/>